<protein>
    <recommendedName>
        <fullName evidence="2">Carboxylesterase type B domain-containing protein</fullName>
    </recommendedName>
</protein>
<gene>
    <name evidence="3" type="ORF">CRHIZ90672A_00001045</name>
</gene>
<dbReference type="AlphaFoldDB" id="A0A9N9YBK2"/>
<dbReference type="Pfam" id="PF00135">
    <property type="entry name" value="COesterase"/>
    <property type="match status" value="1"/>
</dbReference>
<dbReference type="InterPro" id="IPR019819">
    <property type="entry name" value="Carboxylesterase_B_CS"/>
</dbReference>
<dbReference type="SUPFAM" id="SSF53474">
    <property type="entry name" value="alpha/beta-Hydrolases"/>
    <property type="match status" value="1"/>
</dbReference>
<evidence type="ECO:0000256" key="1">
    <source>
        <dbReference type="SAM" id="SignalP"/>
    </source>
</evidence>
<dbReference type="Gene3D" id="3.40.50.1820">
    <property type="entry name" value="alpha/beta hydrolase"/>
    <property type="match status" value="1"/>
</dbReference>
<comment type="caution">
    <text evidence="3">The sequence shown here is derived from an EMBL/GenBank/DDBJ whole genome shotgun (WGS) entry which is preliminary data.</text>
</comment>
<evidence type="ECO:0000259" key="2">
    <source>
        <dbReference type="Pfam" id="PF00135"/>
    </source>
</evidence>
<organism evidence="3 4">
    <name type="scientific">Clonostachys rhizophaga</name>
    <dbReference type="NCBI Taxonomy" id="160324"/>
    <lineage>
        <taxon>Eukaryota</taxon>
        <taxon>Fungi</taxon>
        <taxon>Dikarya</taxon>
        <taxon>Ascomycota</taxon>
        <taxon>Pezizomycotina</taxon>
        <taxon>Sordariomycetes</taxon>
        <taxon>Hypocreomycetidae</taxon>
        <taxon>Hypocreales</taxon>
        <taxon>Bionectriaceae</taxon>
        <taxon>Clonostachys</taxon>
    </lineage>
</organism>
<sequence>MLLITVFVAGLAIVGSVARVCPDGRGDHNGLVDLGYARHVPTYTNTTISGHNVTIYKNIRFANPPTGDLRFRRANMDLPQVDGVQKGDEPPGSRDCISSAPAYIPFPGINGTTWGHEDCLFLDVYVPQGVKPGDNVPVLHFFYGSAYSFGSKEFLFSPMGLFEHMFEQHKGRFIFVANNYRMGVSGFSYSEGEDMEANAGLFDCLAAARWTSKFIHKFGGDGRRITAAGQSAGAGMLYYMTTLDGGKGELPFQKLFISSPAAPPRRRVADRQREQFDLLLNVTDCATLECVRSLPEQAILDASEKLVNQMPSTGGGGVLGPVIGYGPAPDGKSIPDLPLAQFHAGEFHEELEGIIMGSMAYEGMGTSHDTDQPEYFPTMVRQIMSNASDEVASTIQALYYRPETPAQLAWDWTTDAIFSCNSYNLANALPGKSRRYVMSTPPATHGQDLWYFFYVDEEQTPLGEEGVGLAREFQTKLLDFVHGNDVAWPLYGSEKNIFNITDRFEEATWGPDLTKRCDTINRFVLDPANGA</sequence>
<dbReference type="Proteomes" id="UP000696573">
    <property type="component" value="Unassembled WGS sequence"/>
</dbReference>
<dbReference type="EMBL" id="CABFNQ020000444">
    <property type="protein sequence ID" value="CAH0015201.1"/>
    <property type="molecule type" value="Genomic_DNA"/>
</dbReference>
<reference evidence="3" key="1">
    <citation type="submission" date="2021-10" db="EMBL/GenBank/DDBJ databases">
        <authorList>
            <person name="Piombo E."/>
        </authorList>
    </citation>
    <scope>NUCLEOTIDE SEQUENCE</scope>
</reference>
<keyword evidence="1" id="KW-0732">Signal</keyword>
<feature type="domain" description="Carboxylesterase type B" evidence="2">
    <location>
        <begin position="49"/>
        <end position="500"/>
    </location>
</feature>
<feature type="signal peptide" evidence="1">
    <location>
        <begin position="1"/>
        <end position="18"/>
    </location>
</feature>
<evidence type="ECO:0000313" key="4">
    <source>
        <dbReference type="Proteomes" id="UP000696573"/>
    </source>
</evidence>
<dbReference type="PANTHER" id="PTHR11559">
    <property type="entry name" value="CARBOXYLESTERASE"/>
    <property type="match status" value="1"/>
</dbReference>
<dbReference type="PROSITE" id="PS00941">
    <property type="entry name" value="CARBOXYLESTERASE_B_2"/>
    <property type="match status" value="1"/>
</dbReference>
<proteinExistence type="predicted"/>
<dbReference type="InterPro" id="IPR029058">
    <property type="entry name" value="AB_hydrolase_fold"/>
</dbReference>
<name>A0A9N9YBK2_9HYPO</name>
<keyword evidence="4" id="KW-1185">Reference proteome</keyword>
<accession>A0A9N9YBK2</accession>
<dbReference type="OrthoDB" id="408631at2759"/>
<dbReference type="InterPro" id="IPR050309">
    <property type="entry name" value="Type-B_Carboxylest/Lipase"/>
</dbReference>
<feature type="chain" id="PRO_5040515601" description="Carboxylesterase type B domain-containing protein" evidence="1">
    <location>
        <begin position="19"/>
        <end position="531"/>
    </location>
</feature>
<evidence type="ECO:0000313" key="3">
    <source>
        <dbReference type="EMBL" id="CAH0015201.1"/>
    </source>
</evidence>
<dbReference type="InterPro" id="IPR002018">
    <property type="entry name" value="CarbesteraseB"/>
</dbReference>